<dbReference type="InterPro" id="IPR001845">
    <property type="entry name" value="HTH_ArsR_DNA-bd_dom"/>
</dbReference>
<dbReference type="Pfam" id="PF01022">
    <property type="entry name" value="HTH_5"/>
    <property type="match status" value="1"/>
</dbReference>
<sequence>MEGEGLLWWLIAGTRGGINRAKIINELNSRPYNANQLAKCLKLDYKTVKHHLNVLVKNNIVMTCGDGQYGTVYMLSSTMEENFDSFKQIWKESEKE</sequence>
<dbReference type="OrthoDB" id="35765at2157"/>
<dbReference type="CDD" id="cd00090">
    <property type="entry name" value="HTH_ARSR"/>
    <property type="match status" value="1"/>
</dbReference>
<dbReference type="PANTHER" id="PTHR38600:SF1">
    <property type="entry name" value="TRANSCRIPTIONAL REGULATORY PROTEIN"/>
    <property type="match status" value="1"/>
</dbReference>
<dbReference type="AlphaFoldDB" id="K2R8R6"/>
<evidence type="ECO:0000259" key="1">
    <source>
        <dbReference type="Pfam" id="PF01022"/>
    </source>
</evidence>
<comment type="caution">
    <text evidence="2">The sequence shown here is derived from an EMBL/GenBank/DDBJ whole genome shotgun (WGS) entry which is preliminary data.</text>
</comment>
<accession>K2R8R6</accession>
<dbReference type="EMBL" id="AMPO01000014">
    <property type="protein sequence ID" value="EKF84709.1"/>
    <property type="molecule type" value="Genomic_DNA"/>
</dbReference>
<evidence type="ECO:0000313" key="3">
    <source>
        <dbReference type="Proteomes" id="UP000007360"/>
    </source>
</evidence>
<name>K2R8R6_METFP</name>
<protein>
    <submittedName>
        <fullName evidence="2">Regulatory protein ArsR</fullName>
    </submittedName>
</protein>
<dbReference type="InterPro" id="IPR036388">
    <property type="entry name" value="WH-like_DNA-bd_sf"/>
</dbReference>
<dbReference type="GO" id="GO:0003700">
    <property type="term" value="F:DNA-binding transcription factor activity"/>
    <property type="evidence" value="ECO:0007669"/>
    <property type="project" value="InterPro"/>
</dbReference>
<dbReference type="SUPFAM" id="SSF46785">
    <property type="entry name" value="Winged helix' DNA-binding domain"/>
    <property type="match status" value="1"/>
</dbReference>
<dbReference type="Proteomes" id="UP000007360">
    <property type="component" value="Unassembled WGS sequence"/>
</dbReference>
<gene>
    <name evidence="2" type="ORF">A994_12558</name>
</gene>
<reference evidence="2 3" key="1">
    <citation type="journal article" date="2012" name="J. Bacteriol.">
        <title>Draft genome sequence of Methanobacterium formicicum DSM 3637, an archaebacterium isolated from the methane producer amoeba Pelomyxa palustris.</title>
        <authorList>
            <person name="Gutierrez G."/>
        </authorList>
    </citation>
    <scope>NUCLEOTIDE SEQUENCE [LARGE SCALE GENOMIC DNA]</scope>
    <source>
        <strain evidence="3">DSM 3637 / PP1</strain>
    </source>
</reference>
<evidence type="ECO:0000313" key="2">
    <source>
        <dbReference type="EMBL" id="EKF84709.1"/>
    </source>
</evidence>
<dbReference type="RefSeq" id="WP_004032046.1">
    <property type="nucleotide sequence ID" value="NZ_AMPO01000014.1"/>
</dbReference>
<organism evidence="2 3">
    <name type="scientific">Methanobacterium formicicum (strain DSM 3637 / PP1)</name>
    <dbReference type="NCBI Taxonomy" id="1204725"/>
    <lineage>
        <taxon>Archaea</taxon>
        <taxon>Methanobacteriati</taxon>
        <taxon>Methanobacteriota</taxon>
        <taxon>Methanomada group</taxon>
        <taxon>Methanobacteria</taxon>
        <taxon>Methanobacteriales</taxon>
        <taxon>Methanobacteriaceae</taxon>
        <taxon>Methanobacterium</taxon>
    </lineage>
</organism>
<proteinExistence type="predicted"/>
<dbReference type="Gene3D" id="1.10.10.10">
    <property type="entry name" value="Winged helix-like DNA-binding domain superfamily/Winged helix DNA-binding domain"/>
    <property type="match status" value="1"/>
</dbReference>
<dbReference type="InterPro" id="IPR036390">
    <property type="entry name" value="WH_DNA-bd_sf"/>
</dbReference>
<feature type="domain" description="HTH arsR-type" evidence="1">
    <location>
        <begin position="19"/>
        <end position="61"/>
    </location>
</feature>
<dbReference type="PANTHER" id="PTHR38600">
    <property type="entry name" value="TRANSCRIPTIONAL REGULATORY PROTEIN"/>
    <property type="match status" value="1"/>
</dbReference>
<dbReference type="PATRIC" id="fig|1204725.3.peg.2521"/>
<dbReference type="InterPro" id="IPR011991">
    <property type="entry name" value="ArsR-like_HTH"/>
</dbReference>
<keyword evidence="3" id="KW-1185">Reference proteome</keyword>